<dbReference type="EMBL" id="OCNJ01000011">
    <property type="protein sequence ID" value="SOE00065.1"/>
    <property type="molecule type" value="Genomic_DNA"/>
</dbReference>
<name>A0A286GWZ5_9PROT</name>
<organism evidence="1 2">
    <name type="scientific">Caenispirillum bisanense</name>
    <dbReference type="NCBI Taxonomy" id="414052"/>
    <lineage>
        <taxon>Bacteria</taxon>
        <taxon>Pseudomonadati</taxon>
        <taxon>Pseudomonadota</taxon>
        <taxon>Alphaproteobacteria</taxon>
        <taxon>Rhodospirillales</taxon>
        <taxon>Novispirillaceae</taxon>
        <taxon>Caenispirillum</taxon>
    </lineage>
</organism>
<dbReference type="Proteomes" id="UP000219621">
    <property type="component" value="Unassembled WGS sequence"/>
</dbReference>
<keyword evidence="2" id="KW-1185">Reference proteome</keyword>
<dbReference type="AlphaFoldDB" id="A0A286GWZ5"/>
<proteinExistence type="predicted"/>
<evidence type="ECO:0000313" key="1">
    <source>
        <dbReference type="EMBL" id="SOE00065.1"/>
    </source>
</evidence>
<reference evidence="2" key="1">
    <citation type="submission" date="2017-09" db="EMBL/GenBank/DDBJ databases">
        <authorList>
            <person name="Varghese N."/>
            <person name="Submissions S."/>
        </authorList>
    </citation>
    <scope>NUCLEOTIDE SEQUENCE [LARGE SCALE GENOMIC DNA]</scope>
    <source>
        <strain evidence="2">USBA 140</strain>
    </source>
</reference>
<sequence>MNDDNLKNALLAVMALLALLAGLWLSALLNKALAAEAPPPDPWQAALEDAAVPTPAKRRTDLIAIAADTPGLEWRDGRVKMLAWLSEETYAHRFAGRTRVTTPAGKPTLWLTAAPEVRDFCHALETPDPTPRLKQYLGLSPAQPFDVFVELWVSPADLRRPCPDDEIHDHACEVDSGPPAAGRTAEPGWWADLYRDAYHLAGRPWTRLGYTYDWGRDGMGGASEFVVLPAATVRIAAAYTTAEYCGGARVSRP</sequence>
<dbReference type="RefSeq" id="WP_097281050.1">
    <property type="nucleotide sequence ID" value="NZ_OCNJ01000011.1"/>
</dbReference>
<accession>A0A286GWZ5</accession>
<gene>
    <name evidence="1" type="ORF">SAMN05421508_11164</name>
</gene>
<protein>
    <submittedName>
        <fullName evidence="1">Uncharacterized protein</fullName>
    </submittedName>
</protein>
<dbReference type="OrthoDB" id="747120at2"/>
<evidence type="ECO:0000313" key="2">
    <source>
        <dbReference type="Proteomes" id="UP000219621"/>
    </source>
</evidence>